<dbReference type="Proteomes" id="UP001157418">
    <property type="component" value="Unassembled WGS sequence"/>
</dbReference>
<proteinExistence type="predicted"/>
<dbReference type="PANTHER" id="PTHR45786:SF66">
    <property type="entry name" value="HOOK MOTIF PROTEIN, PUTATIVE-RELATED"/>
    <property type="match status" value="1"/>
</dbReference>
<feature type="non-terminal residue" evidence="1">
    <location>
        <position position="567"/>
    </location>
</feature>
<evidence type="ECO:0000313" key="2">
    <source>
        <dbReference type="Proteomes" id="UP001157418"/>
    </source>
</evidence>
<dbReference type="PANTHER" id="PTHR45786">
    <property type="entry name" value="DNA BINDING PROTEIN-LIKE"/>
    <property type="match status" value="1"/>
</dbReference>
<keyword evidence="2" id="KW-1185">Reference proteome</keyword>
<protein>
    <recommendedName>
        <fullName evidence="3">ATP-dependent DNA helicase PIF1</fullName>
    </recommendedName>
</protein>
<dbReference type="AlphaFoldDB" id="A0AAU9NP89"/>
<organism evidence="1 2">
    <name type="scientific">Lactuca virosa</name>
    <dbReference type="NCBI Taxonomy" id="75947"/>
    <lineage>
        <taxon>Eukaryota</taxon>
        <taxon>Viridiplantae</taxon>
        <taxon>Streptophyta</taxon>
        <taxon>Embryophyta</taxon>
        <taxon>Tracheophyta</taxon>
        <taxon>Spermatophyta</taxon>
        <taxon>Magnoliopsida</taxon>
        <taxon>eudicotyledons</taxon>
        <taxon>Gunneridae</taxon>
        <taxon>Pentapetalae</taxon>
        <taxon>asterids</taxon>
        <taxon>campanulids</taxon>
        <taxon>Asterales</taxon>
        <taxon>Asteraceae</taxon>
        <taxon>Cichorioideae</taxon>
        <taxon>Cichorieae</taxon>
        <taxon>Lactucinae</taxon>
        <taxon>Lactuca</taxon>
    </lineage>
</organism>
<reference evidence="1 2" key="1">
    <citation type="submission" date="2022-01" db="EMBL/GenBank/DDBJ databases">
        <authorList>
            <person name="Xiong W."/>
            <person name="Schranz E."/>
        </authorList>
    </citation>
    <scope>NUCLEOTIDE SEQUENCE [LARGE SCALE GENOMIC DNA]</scope>
</reference>
<name>A0AAU9NP89_9ASTR</name>
<evidence type="ECO:0000313" key="1">
    <source>
        <dbReference type="EMBL" id="CAH1439621.1"/>
    </source>
</evidence>
<dbReference type="EMBL" id="CAKMRJ010005100">
    <property type="protein sequence ID" value="CAH1439621.1"/>
    <property type="molecule type" value="Genomic_DNA"/>
</dbReference>
<gene>
    <name evidence="1" type="ORF">LVIROSA_LOCUS25806</name>
</gene>
<evidence type="ECO:0008006" key="3">
    <source>
        <dbReference type="Google" id="ProtNLM"/>
    </source>
</evidence>
<sequence>MFDLTIDGEVNDQHTHANIAKGVSKDYIDHGDQNVVCQICNAKLWTDESIRGKDKQNTSFSLCCGYGKVELPDSKEAPPTYLNIYRSTDSKSKYFINNIRRYNSMFSFTSMGGKVDASINNGKAPYIFRLGGQNYHRIGSLLPSNGSKPKLSQLYIYITDNEDRQQDASTSTSDSVDLQIIHDLKLMLDSNNVLVQSYRMVRDCFHDNPHIDLKLRLIGKRIQDGRTYNLLSASEVAALIVGDIDDSFQNRDIIVENSSGSLQRISELHPSYLALQYPVVVRLPFHLPGQQQGIYDPNDDIDNILDKLSIESLMFTSWLECNKIYKKSRDLTYVEFPTKFVWKTKSRKWKPREIGFSIGRIHDVSPKLGEAYFLRILLNNVRGPTSFEDIRTVNRGICPTFRDACYALGLLDDDREYIEDIKEASHSATGYYLRSLFSMMLISDSLGRPKFVWENTWEYLSDGILYNQRRRLKSPDLSLTDHQLKNLTLFEIESFLLRNNSTLKNFTDMHYPDFDCVSSSNNRLIAEELSYDMTSLQNEFQTLTVSLTNEQRGVFEDVMAAIEDNKG</sequence>
<accession>A0AAU9NP89</accession>
<comment type="caution">
    <text evidence="1">The sequence shown here is derived from an EMBL/GenBank/DDBJ whole genome shotgun (WGS) entry which is preliminary data.</text>
</comment>